<dbReference type="EMBL" id="JAZGQO010000004">
    <property type="protein sequence ID" value="KAK6187827.1"/>
    <property type="molecule type" value="Genomic_DNA"/>
</dbReference>
<comment type="caution">
    <text evidence="6">The sequence shown here is derived from an EMBL/GenBank/DDBJ whole genome shotgun (WGS) entry which is preliminary data.</text>
</comment>
<dbReference type="GO" id="GO:0043813">
    <property type="term" value="F:phosphatidylinositol-3,5-bisphosphate 5-phosphatase activity"/>
    <property type="evidence" value="ECO:0007669"/>
    <property type="project" value="InterPro"/>
</dbReference>
<organism evidence="6 7">
    <name type="scientific">Patella caerulea</name>
    <name type="common">Rayed Mediterranean limpet</name>
    <dbReference type="NCBI Taxonomy" id="87958"/>
    <lineage>
        <taxon>Eukaryota</taxon>
        <taxon>Metazoa</taxon>
        <taxon>Spiralia</taxon>
        <taxon>Lophotrochozoa</taxon>
        <taxon>Mollusca</taxon>
        <taxon>Gastropoda</taxon>
        <taxon>Patellogastropoda</taxon>
        <taxon>Patelloidea</taxon>
        <taxon>Patellidae</taxon>
        <taxon>Patella</taxon>
    </lineage>
</organism>
<keyword evidence="7" id="KW-1185">Reference proteome</keyword>
<dbReference type="InterPro" id="IPR043573">
    <property type="entry name" value="Fig4-like"/>
</dbReference>
<gene>
    <name evidence="6" type="ORF">SNE40_005765</name>
</gene>
<dbReference type="GO" id="GO:0046856">
    <property type="term" value="P:phosphatidylinositol dephosphorylation"/>
    <property type="evidence" value="ECO:0007669"/>
    <property type="project" value="InterPro"/>
</dbReference>
<evidence type="ECO:0000256" key="4">
    <source>
        <dbReference type="SAM" id="MobiDB-lite"/>
    </source>
</evidence>
<feature type="domain" description="SAC" evidence="5">
    <location>
        <begin position="148"/>
        <end position="585"/>
    </location>
</feature>
<feature type="region of interest" description="Disordered" evidence="4">
    <location>
        <begin position="761"/>
        <end position="818"/>
    </location>
</feature>
<dbReference type="Pfam" id="PF02383">
    <property type="entry name" value="Syja_N"/>
    <property type="match status" value="1"/>
</dbReference>
<feature type="region of interest" description="Disordered" evidence="4">
    <location>
        <begin position="180"/>
        <end position="257"/>
    </location>
</feature>
<dbReference type="PROSITE" id="PS50275">
    <property type="entry name" value="SAC"/>
    <property type="match status" value="1"/>
</dbReference>
<dbReference type="Proteomes" id="UP001347796">
    <property type="component" value="Unassembled WGS sequence"/>
</dbReference>
<name>A0AAN8PWW7_PATCE</name>
<accession>A0AAN8PWW7</accession>
<proteinExistence type="predicted"/>
<dbReference type="InterPro" id="IPR002013">
    <property type="entry name" value="SAC_dom"/>
</dbReference>
<comment type="subcellular location">
    <subcellularLocation>
        <location evidence="1">Endomembrane system</location>
    </subcellularLocation>
</comment>
<evidence type="ECO:0000256" key="3">
    <source>
        <dbReference type="ARBA" id="ARBA00023136"/>
    </source>
</evidence>
<dbReference type="PANTHER" id="PTHR45738:SF5">
    <property type="entry name" value="POLYPHOSPHOINOSITIDE PHOSPHATASE"/>
    <property type="match status" value="1"/>
</dbReference>
<dbReference type="PANTHER" id="PTHR45738">
    <property type="entry name" value="POLYPHOSPHOINOSITIDE PHOSPHATASE"/>
    <property type="match status" value="1"/>
</dbReference>
<evidence type="ECO:0000313" key="6">
    <source>
        <dbReference type="EMBL" id="KAK6187827.1"/>
    </source>
</evidence>
<dbReference type="GO" id="GO:0012505">
    <property type="term" value="C:endomembrane system"/>
    <property type="evidence" value="ECO:0007669"/>
    <property type="project" value="UniProtKB-SubCell"/>
</dbReference>
<protein>
    <recommendedName>
        <fullName evidence="5">SAC domain-containing protein</fullName>
    </recommendedName>
</protein>
<reference evidence="6 7" key="1">
    <citation type="submission" date="2024-01" db="EMBL/GenBank/DDBJ databases">
        <title>The genome of the rayed Mediterranean limpet Patella caerulea (Linnaeus, 1758).</title>
        <authorList>
            <person name="Anh-Thu Weber A."/>
            <person name="Halstead-Nussloch G."/>
        </authorList>
    </citation>
    <scope>NUCLEOTIDE SEQUENCE [LARGE SCALE GENOMIC DNA]</scope>
    <source>
        <strain evidence="6">AATW-2023a</strain>
        <tissue evidence="6">Whole specimen</tissue>
    </source>
</reference>
<evidence type="ECO:0000256" key="1">
    <source>
        <dbReference type="ARBA" id="ARBA00004308"/>
    </source>
</evidence>
<sequence>MEIPVISSLQKLILYESKARFYIVGSNVTETRFRVLKIDRTEPRDLVIQDDKVEYDRDEVINVLTTLDHGNRTKIKGTGIRQTLSAYGIFGFVRFLEGYYIVLITKRSCKQLIGPHAIYKIEDTSMVYIPNDTVRYFHPLESRYVKIFQTMDLSNDFYFSYSYDLTRMLQYNMAPSLTPQSLATDDNVSHNQQQDGNTESGNKKQDGSTESGNKKQDGNTESGNKKQDGNTESGNKKQESNTQSHDGKRKSGHTLTGVRSQPSWKFVWNKHLLKSFWNIVHNDWVLFITHGFIGQCKMSVYGKPIYITLIGRRSNQFAGTRFLKRGSNCEGCAANEIETEQIVHDGSRTFLDRGCITSFTQLRGSVPLSWSQDVVKMVPKPAILLDKKDPYADIAGLHFNQILKRYGAPIIVLNLVKRREKKPHESILKEELMETIKYLNQFLPPQHVIQYIGFDMAHVSKRKTADVLVRLEKIAKYCLKQTGFYLQLPSNHQGSIQNDKMLKGINGTWSKNGCRQNGVVRTNCVDCLDRTNTAQFAVGKCALAYQLYVLGVLEDPELDFDSDCVRMLEMLYEDHGDTVALQYGGSQLVHRIKGYRKIAPWTEHSRDIMQTLSRYYSNAFSDLEKQQSMNLFLGVFTPQEDKQNIWELSTDYYLHNRNCTKLVRNTNKLYSQWWDTCIIQHLPLSCEEEMKTTEELFLMVESTDSDERLNEFAEYYKPWTFTVLEELTCYKHSSSIRNIMPKGARDISPFSVRVISNQTSEATGLNADSRSNNKNPNVSGKDSTTSVGSEGSTSSSEDSDVEGEVCLSETSNSDDSDVDLSYTSFSDLFPSMKQVYRTDITEPTKRNQKLYERYVELGSVNDQLEETKEQTPCSQLLPSIELFPISAYKLDSSFHVEIPPISRHSKDIYHSYIERGKYGAGPPTDKDYAMYQKYVGSKYS</sequence>
<dbReference type="AlphaFoldDB" id="A0AAN8PWW7"/>
<keyword evidence="2" id="KW-0378">Hydrolase</keyword>
<evidence type="ECO:0000259" key="5">
    <source>
        <dbReference type="PROSITE" id="PS50275"/>
    </source>
</evidence>
<feature type="compositionally biased region" description="Polar residues" evidence="4">
    <location>
        <begin position="180"/>
        <end position="200"/>
    </location>
</feature>
<evidence type="ECO:0000256" key="2">
    <source>
        <dbReference type="ARBA" id="ARBA00022801"/>
    </source>
</evidence>
<feature type="compositionally biased region" description="Low complexity" evidence="4">
    <location>
        <begin position="782"/>
        <end position="796"/>
    </location>
</feature>
<feature type="compositionally biased region" description="Basic and acidic residues" evidence="4">
    <location>
        <begin position="201"/>
        <end position="239"/>
    </location>
</feature>
<evidence type="ECO:0000313" key="7">
    <source>
        <dbReference type="Proteomes" id="UP001347796"/>
    </source>
</evidence>
<feature type="compositionally biased region" description="Polar residues" evidence="4">
    <location>
        <begin position="761"/>
        <end position="781"/>
    </location>
</feature>
<keyword evidence="3" id="KW-0472">Membrane</keyword>